<keyword evidence="7" id="KW-0808">Transferase</keyword>
<dbReference type="CDD" id="cd02893">
    <property type="entry name" value="FTase"/>
    <property type="match status" value="1"/>
</dbReference>
<dbReference type="AlphaFoldDB" id="A0A9J6CAC3"/>
<keyword evidence="9" id="KW-0677">Repeat</keyword>
<evidence type="ECO:0000256" key="12">
    <source>
        <dbReference type="ARBA" id="ARBA00030182"/>
    </source>
</evidence>
<dbReference type="GO" id="GO:0005965">
    <property type="term" value="C:protein farnesyltransferase complex"/>
    <property type="evidence" value="ECO:0007669"/>
    <property type="project" value="InterPro"/>
</dbReference>
<dbReference type="SMART" id="SM00385">
    <property type="entry name" value="CYCLIN"/>
    <property type="match status" value="1"/>
</dbReference>
<dbReference type="PANTHER" id="PTHR11774">
    <property type="entry name" value="GERANYLGERANYL TRANSFERASE TYPE BETA SUBUNIT"/>
    <property type="match status" value="1"/>
</dbReference>
<dbReference type="Gene3D" id="1.50.10.20">
    <property type="match status" value="1"/>
</dbReference>
<dbReference type="Pfam" id="PF00134">
    <property type="entry name" value="Cyclin_N"/>
    <property type="match status" value="1"/>
</dbReference>
<dbReference type="FunFam" id="1.50.10.20:FF:000007">
    <property type="entry name" value="Protein farnesyltransferase subunit beta"/>
    <property type="match status" value="1"/>
</dbReference>
<name>A0A9J6CAC3_POLVA</name>
<protein>
    <recommendedName>
        <fullName evidence="4">Protein farnesyltransferase subunit beta</fullName>
        <ecNumber evidence="3">2.5.1.58</ecNumber>
    </recommendedName>
    <alternativeName>
        <fullName evidence="12">CAAX farnesyltransferase subunit beta</fullName>
    </alternativeName>
    <alternativeName>
        <fullName evidence="13">Ras proteins prenyltransferase subunit beta</fullName>
    </alternativeName>
</protein>
<dbReference type="InterPro" id="IPR013763">
    <property type="entry name" value="Cyclin-like_dom"/>
</dbReference>
<evidence type="ECO:0000256" key="17">
    <source>
        <dbReference type="RuleBase" id="RU000383"/>
    </source>
</evidence>
<evidence type="ECO:0000256" key="11">
    <source>
        <dbReference type="ARBA" id="ARBA00023098"/>
    </source>
</evidence>
<evidence type="ECO:0000256" key="7">
    <source>
        <dbReference type="ARBA" id="ARBA00022679"/>
    </source>
</evidence>
<dbReference type="GO" id="GO:0046872">
    <property type="term" value="F:metal ion binding"/>
    <property type="evidence" value="ECO:0007669"/>
    <property type="project" value="UniProtKB-KW"/>
</dbReference>
<keyword evidence="11" id="KW-0443">Lipid metabolism</keyword>
<feature type="compositionally biased region" description="Polar residues" evidence="18">
    <location>
        <begin position="517"/>
        <end position="526"/>
    </location>
</feature>
<feature type="region of interest" description="Disordered" evidence="18">
    <location>
        <begin position="517"/>
        <end position="545"/>
    </location>
</feature>
<dbReference type="SUPFAM" id="SSF48239">
    <property type="entry name" value="Terpenoid cyclases/Protein prenyltransferases"/>
    <property type="match status" value="1"/>
</dbReference>
<dbReference type="Gene3D" id="1.10.472.10">
    <property type="entry name" value="Cyclin-like"/>
    <property type="match status" value="2"/>
</dbReference>
<comment type="subunit">
    <text evidence="16">Heterodimer of FNTA and FNTB.</text>
</comment>
<dbReference type="Pfam" id="PF00432">
    <property type="entry name" value="Prenyltrans"/>
    <property type="match status" value="1"/>
</dbReference>
<evidence type="ECO:0000256" key="13">
    <source>
        <dbReference type="ARBA" id="ARBA00032909"/>
    </source>
</evidence>
<dbReference type="InterPro" id="IPR006671">
    <property type="entry name" value="Cyclin_N"/>
</dbReference>
<organism evidence="20 21">
    <name type="scientific">Polypedilum vanderplanki</name>
    <name type="common">Sleeping chironomid midge</name>
    <dbReference type="NCBI Taxonomy" id="319348"/>
    <lineage>
        <taxon>Eukaryota</taxon>
        <taxon>Metazoa</taxon>
        <taxon>Ecdysozoa</taxon>
        <taxon>Arthropoda</taxon>
        <taxon>Hexapoda</taxon>
        <taxon>Insecta</taxon>
        <taxon>Pterygota</taxon>
        <taxon>Neoptera</taxon>
        <taxon>Endopterygota</taxon>
        <taxon>Diptera</taxon>
        <taxon>Nematocera</taxon>
        <taxon>Chironomoidea</taxon>
        <taxon>Chironomidae</taxon>
        <taxon>Chironominae</taxon>
        <taxon>Polypedilum</taxon>
        <taxon>Polypedilum</taxon>
    </lineage>
</organism>
<dbReference type="SUPFAM" id="SSF47954">
    <property type="entry name" value="Cyclin-like"/>
    <property type="match status" value="1"/>
</dbReference>
<dbReference type="OrthoDB" id="10261146at2759"/>
<comment type="similarity">
    <text evidence="17">Belongs to the cyclin family.</text>
</comment>
<evidence type="ECO:0000256" key="15">
    <source>
        <dbReference type="ARBA" id="ARBA00055850"/>
    </source>
</evidence>
<dbReference type="EMBL" id="JADBJN010000002">
    <property type="protein sequence ID" value="KAG5679076.1"/>
    <property type="molecule type" value="Genomic_DNA"/>
</dbReference>
<evidence type="ECO:0000259" key="19">
    <source>
        <dbReference type="SMART" id="SM00385"/>
    </source>
</evidence>
<evidence type="ECO:0000256" key="8">
    <source>
        <dbReference type="ARBA" id="ARBA00022723"/>
    </source>
</evidence>
<evidence type="ECO:0000256" key="6">
    <source>
        <dbReference type="ARBA" id="ARBA00022602"/>
    </source>
</evidence>
<feature type="region of interest" description="Disordered" evidence="18">
    <location>
        <begin position="422"/>
        <end position="450"/>
    </location>
</feature>
<evidence type="ECO:0000256" key="5">
    <source>
        <dbReference type="ARBA" id="ARBA00022553"/>
    </source>
</evidence>
<evidence type="ECO:0000256" key="9">
    <source>
        <dbReference type="ARBA" id="ARBA00022737"/>
    </source>
</evidence>
<dbReference type="InterPro" id="IPR026872">
    <property type="entry name" value="FTB"/>
</dbReference>
<evidence type="ECO:0000256" key="1">
    <source>
        <dbReference type="ARBA" id="ARBA00001947"/>
    </source>
</evidence>
<proteinExistence type="inferred from homology"/>
<evidence type="ECO:0000256" key="2">
    <source>
        <dbReference type="ARBA" id="ARBA00010497"/>
    </source>
</evidence>
<feature type="domain" description="Cyclin-like" evidence="19">
    <location>
        <begin position="622"/>
        <end position="706"/>
    </location>
</feature>
<comment type="function">
    <text evidence="15">Essential subunit of the farnesyltransferase complex. Catalyzes the transfer of a farnesyl moiety from farnesyl diphosphate to a cysteine at the fourth position from the C-terminus of several proteins having the C-terminal sequence Cys-aliphatic-aliphatic-X.</text>
</comment>
<comment type="cofactor">
    <cofactor evidence="1">
        <name>Zn(2+)</name>
        <dbReference type="ChEBI" id="CHEBI:29105"/>
    </cofactor>
</comment>
<evidence type="ECO:0000256" key="4">
    <source>
        <dbReference type="ARBA" id="ARBA00015798"/>
    </source>
</evidence>
<comment type="catalytic activity">
    <reaction evidence="14">
        <text>L-cysteinyl-[protein] + (2E,6E)-farnesyl diphosphate = S-(2E,6E)-farnesyl-L-cysteinyl-[protein] + diphosphate</text>
        <dbReference type="Rhea" id="RHEA:13345"/>
        <dbReference type="Rhea" id="RHEA-COMP:10131"/>
        <dbReference type="Rhea" id="RHEA-COMP:11535"/>
        <dbReference type="ChEBI" id="CHEBI:29950"/>
        <dbReference type="ChEBI" id="CHEBI:33019"/>
        <dbReference type="ChEBI" id="CHEBI:86019"/>
        <dbReference type="ChEBI" id="CHEBI:175763"/>
        <dbReference type="EC" id="2.5.1.58"/>
    </reaction>
</comment>
<evidence type="ECO:0000256" key="14">
    <source>
        <dbReference type="ARBA" id="ARBA00050225"/>
    </source>
</evidence>
<evidence type="ECO:0000256" key="3">
    <source>
        <dbReference type="ARBA" id="ARBA00012702"/>
    </source>
</evidence>
<evidence type="ECO:0000313" key="20">
    <source>
        <dbReference type="EMBL" id="KAG5679076.1"/>
    </source>
</evidence>
<gene>
    <name evidence="20" type="ORF">PVAND_008672</name>
</gene>
<dbReference type="InterPro" id="IPR045089">
    <property type="entry name" value="PGGT1B-like"/>
</dbReference>
<evidence type="ECO:0000256" key="16">
    <source>
        <dbReference type="ARBA" id="ARBA00064192"/>
    </source>
</evidence>
<keyword evidence="5" id="KW-0597">Phosphoprotein</keyword>
<reference evidence="20" key="1">
    <citation type="submission" date="2021-03" db="EMBL/GenBank/DDBJ databases">
        <title>Chromosome level genome of the anhydrobiotic midge Polypedilum vanderplanki.</title>
        <authorList>
            <person name="Yoshida Y."/>
            <person name="Kikawada T."/>
            <person name="Gusev O."/>
        </authorList>
    </citation>
    <scope>NUCLEOTIDE SEQUENCE</scope>
    <source>
        <strain evidence="20">NIAS01</strain>
        <tissue evidence="20">Whole body or cell culture</tissue>
    </source>
</reference>
<dbReference type="GO" id="GO:0004660">
    <property type="term" value="F:protein farnesyltransferase activity"/>
    <property type="evidence" value="ECO:0007669"/>
    <property type="project" value="UniProtKB-EC"/>
</dbReference>
<dbReference type="InterPro" id="IPR008930">
    <property type="entry name" value="Terpenoid_cyclase/PrenylTrfase"/>
</dbReference>
<sequence>MEEGQIRNFSEIKTEKFDDENLETITSKEQIKVENLVEKCFDRFEQLAALDPTMPYFYRKEHIRFLERSLRFLSTGYECLDASRPWLVYWILQSAHCLNFKFSHEVLTDVIHFLKNCRHPHGGFAGGPNQFPHLAPTYAAVLSLCLIETEEAFETIDYEGIKNFLWSVRTENGAFRMHVDGEIDVRGAYCAIVVARLSGLSPNNKLFEGTAQWIASCQTYEGGFGGTPNLEAHGGYSFCAAAALALLGNTSNVNLRTLLRWAVNRQMRYEGGFQGRTNKLVDGCYSFWQGALVQVIQMLIEKNTCTDGYTINIDELLFNRTALQEYILICCQKPNGGLIDKPGKPEDLYHTCYTLSGLSIAQNFNSTKQPVIIGNSETNEVLATHPLYNISPKSVMKAYIYAQQHLIEKDEDLIGFKDQCENSEKEANETDQNNDQYKEAPGPEIGQPPLSNQRVMSVRYSADSTIVAVSSTSTDFSAMNNNNNDIIASSGQAYHQMNSMSSNNIGGKTQAVIDNGISQKQHQQQGRPKMEGTPDAKNASCMSSNFNISTNINNNNIQEQQQQHSNSNNMAHHHLLNASAQDLFSQLHEALSLEPKYQPNLFLPQQSNDGEITIGTRDGAAHVLRCLKVWYDLPNDVLFNAVNAVDRFLTKMKVRPKHMACISVGSLHLAIKQLGLEGIDTEDLVAISQCRCTARDLERMTEIIHNKLGVQMNSAPITGLTFIRLFYYIFRLTAIELDLQNFYDSSIVLSDLEQRMEILACDANCSSIRPSELALVAICTQMDACISQLEAGSHQIHGLVDYAIQLQKLCRIPDSSFFHTHESVVRILSNYNGQQKMPYRQRLVWKLSSRTLRSLRPTDKLKVSSYLPTIEEDNNSQLRYRTGSVSSEDGSEEDWPTSPIVAVCEEC</sequence>
<evidence type="ECO:0000256" key="10">
    <source>
        <dbReference type="ARBA" id="ARBA00022833"/>
    </source>
</evidence>
<dbReference type="PANTHER" id="PTHR11774:SF6">
    <property type="entry name" value="PROTEIN FARNESYLTRANSFERASE SUBUNIT BETA"/>
    <property type="match status" value="1"/>
</dbReference>
<dbReference type="Proteomes" id="UP001107558">
    <property type="component" value="Chromosome 2"/>
</dbReference>
<accession>A0A9J6CAC3</accession>
<dbReference type="GO" id="GO:0006629">
    <property type="term" value="P:lipid metabolic process"/>
    <property type="evidence" value="ECO:0007669"/>
    <property type="project" value="UniProtKB-KW"/>
</dbReference>
<dbReference type="InterPro" id="IPR001330">
    <property type="entry name" value="Prenyltrans"/>
</dbReference>
<dbReference type="InterPro" id="IPR036915">
    <property type="entry name" value="Cyclin-like_sf"/>
</dbReference>
<keyword evidence="10" id="KW-0862">Zinc</keyword>
<keyword evidence="21" id="KW-1185">Reference proteome</keyword>
<keyword evidence="8" id="KW-0479">Metal-binding</keyword>
<keyword evidence="6" id="KW-0637">Prenyltransferase</keyword>
<dbReference type="EC" id="2.5.1.58" evidence="3"/>
<keyword evidence="17" id="KW-0195">Cyclin</keyword>
<evidence type="ECO:0000313" key="21">
    <source>
        <dbReference type="Proteomes" id="UP001107558"/>
    </source>
</evidence>
<comment type="similarity">
    <text evidence="2">Belongs to the protein prenyltransferase subunit beta family.</text>
</comment>
<comment type="caution">
    <text evidence="20">The sequence shown here is derived from an EMBL/GenBank/DDBJ whole genome shotgun (WGS) entry which is preliminary data.</text>
</comment>
<evidence type="ECO:0000256" key="18">
    <source>
        <dbReference type="SAM" id="MobiDB-lite"/>
    </source>
</evidence>